<dbReference type="Proteomes" id="UP001162060">
    <property type="component" value="Unassembled WGS sequence"/>
</dbReference>
<reference evidence="1" key="1">
    <citation type="submission" date="2024-01" db="EMBL/GenBank/DDBJ databases">
        <authorList>
            <person name="Webb A."/>
        </authorList>
    </citation>
    <scope>NUCLEOTIDE SEQUENCE</scope>
    <source>
        <strain evidence="1">Pm1</strain>
    </source>
</reference>
<dbReference type="EMBL" id="CAKLBY020000267">
    <property type="protein sequence ID" value="CAK7941914.1"/>
    <property type="molecule type" value="Genomic_DNA"/>
</dbReference>
<proteinExistence type="predicted"/>
<gene>
    <name evidence="1" type="ORF">PM001_LOCUS27064</name>
</gene>
<comment type="caution">
    <text evidence="1">The sequence shown here is derived from an EMBL/GenBank/DDBJ whole genome shotgun (WGS) entry which is preliminary data.</text>
</comment>
<organism evidence="1 2">
    <name type="scientific">Peronospora matthiolae</name>
    <dbReference type="NCBI Taxonomy" id="2874970"/>
    <lineage>
        <taxon>Eukaryota</taxon>
        <taxon>Sar</taxon>
        <taxon>Stramenopiles</taxon>
        <taxon>Oomycota</taxon>
        <taxon>Peronosporomycetes</taxon>
        <taxon>Peronosporales</taxon>
        <taxon>Peronosporaceae</taxon>
        <taxon>Peronospora</taxon>
    </lineage>
</organism>
<protein>
    <recommendedName>
        <fullName evidence="3">Secreted protein</fullName>
    </recommendedName>
</protein>
<evidence type="ECO:0000313" key="2">
    <source>
        <dbReference type="Proteomes" id="UP001162060"/>
    </source>
</evidence>
<evidence type="ECO:0008006" key="3">
    <source>
        <dbReference type="Google" id="ProtNLM"/>
    </source>
</evidence>
<evidence type="ECO:0000313" key="1">
    <source>
        <dbReference type="EMBL" id="CAK7941914.1"/>
    </source>
</evidence>
<name>A0AAV1V4P9_9STRA</name>
<dbReference type="AlphaFoldDB" id="A0AAV1V4P9"/>
<accession>A0AAV1V4P9</accession>
<sequence length="126" mass="13192">MGGRATRVVVVVVVLPRNRSHAFAAISAAILTFPASSAACLSVSRSRSPPVEKSVGRLVGWSVGLVAEMGDCRRKSALESGCDCCDCKGGWTAEGIEYASTVWVANCVQDMDKVTRLGGTNAGMKQ</sequence>